<dbReference type="AlphaFoldDB" id="A0A1B8ZRC6"/>
<dbReference type="OrthoDB" id="3954368at2"/>
<dbReference type="InterPro" id="IPR008979">
    <property type="entry name" value="Galactose-bd-like_sf"/>
</dbReference>
<organism evidence="4 5">
    <name type="scientific">Chryseobacterium arthrosphaerae</name>
    <dbReference type="NCBI Taxonomy" id="651561"/>
    <lineage>
        <taxon>Bacteria</taxon>
        <taxon>Pseudomonadati</taxon>
        <taxon>Bacteroidota</taxon>
        <taxon>Flavobacteriia</taxon>
        <taxon>Flavobacteriales</taxon>
        <taxon>Weeksellaceae</taxon>
        <taxon>Chryseobacterium group</taxon>
        <taxon>Chryseobacterium</taxon>
    </lineage>
</organism>
<dbReference type="Gene3D" id="2.60.120.260">
    <property type="entry name" value="Galactose-binding domain-like"/>
    <property type="match status" value="2"/>
</dbReference>
<comment type="caution">
    <text evidence="4">The sequence shown here is derived from an EMBL/GenBank/DDBJ whole genome shotgun (WGS) entry which is preliminary data.</text>
</comment>
<dbReference type="InterPro" id="IPR000421">
    <property type="entry name" value="FA58C"/>
</dbReference>
<proteinExistence type="predicted"/>
<dbReference type="InterPro" id="IPR042279">
    <property type="entry name" value="Pep_M60_3"/>
</dbReference>
<feature type="chain" id="PRO_5008621042" description="Peptidase M60 domain-containing protein" evidence="2">
    <location>
        <begin position="28"/>
        <end position="1048"/>
    </location>
</feature>
<accession>A0A1B8ZRC6</accession>
<gene>
    <name evidence="4" type="ORF">BBI00_07210</name>
</gene>
<feature type="domain" description="Peptidase M60" evidence="3">
    <location>
        <begin position="407"/>
        <end position="726"/>
    </location>
</feature>
<evidence type="ECO:0000256" key="2">
    <source>
        <dbReference type="SAM" id="SignalP"/>
    </source>
</evidence>
<dbReference type="Pfam" id="PF13402">
    <property type="entry name" value="Peptidase_M60"/>
    <property type="match status" value="1"/>
</dbReference>
<dbReference type="Gene3D" id="3.40.390.80">
    <property type="entry name" value="Peptidase M60, enhancin-like domain 2"/>
    <property type="match status" value="1"/>
</dbReference>
<reference evidence="5" key="1">
    <citation type="submission" date="2016-07" db="EMBL/GenBank/DDBJ databases">
        <authorList>
            <person name="Florea S."/>
            <person name="Webb J.S."/>
            <person name="Jaromczyk J."/>
            <person name="Schardl C.L."/>
        </authorList>
    </citation>
    <scope>NUCLEOTIDE SEQUENCE [LARGE SCALE GENOMIC DNA]</scope>
    <source>
        <strain evidence="5">CC-VM-7</strain>
    </source>
</reference>
<dbReference type="Gene3D" id="2.60.120.1250">
    <property type="entry name" value="Peptidase M60, enhancin-like domain 1"/>
    <property type="match status" value="1"/>
</dbReference>
<keyword evidence="1 2" id="KW-0732">Signal</keyword>
<evidence type="ECO:0000313" key="5">
    <source>
        <dbReference type="Proteomes" id="UP000093432"/>
    </source>
</evidence>
<evidence type="ECO:0000313" key="4">
    <source>
        <dbReference type="EMBL" id="OCA74142.1"/>
    </source>
</evidence>
<evidence type="ECO:0000256" key="1">
    <source>
        <dbReference type="ARBA" id="ARBA00022729"/>
    </source>
</evidence>
<sequence length="1048" mass="115696">MNFKKTAVQRGCAILFLFVLQTLSAQYKMPVAYVSSQQPAQPGNEAGMCTDNNMNTLYHSKYSLSTALPDQLNFNFSQRVKSVSKVVYKPRQSGLNGIWTSVKIKYSTQASPGVFTDATGVINWAADNTSKTIDLPNAIIKPAVIRIEVLNAENSFSSCAEMEFYSTEQMDPVTAECALPTGEFANFGDIPVIPQAAGSTASSFQPGYDIDKSFDGDLNTLYHSNWSTTSFPVSLIYEFNGQTPINYLKYIPRQDGNVNGNFGNIKISYNTVSNSNYTEISTLNFEQTGVSKTAYFPSAITPLHIKIEVLDGKNNFASCAELQFFQTDPNTPDLSAYSAIFSDPLFSTLKPSVTQQDINAITSPFMKGLAQCLFNNTYTKKYRVQNFTAYKKNESINTQYKIGNYNAYENPAGIVFQPNTTVVIFAKDISSASNKVYLKIRDFATEGGTSQISPENSYELKNGFNLLKITNGGLGYISYYTDDTAAAPISLNITAGIVNGIYKKGTAAPEWTEMLTNDVYPKVDMQGYYTGLVMDKSAVTNFHYDSPQPLVDKYDMIVKSERELMGFFKYNKNVKNRQLMYTESVGGWFGGTLGVHLDLTWGMQNTASATGLDIWGVAHEFGHINQVRPGVRWSGTGEITNNIYSLWAYYNMHTPNGSNRFTRLEGEIADKTVFPQVEGNRYGEFIIQTQINGKNVMDQFRTNFVNPKDKNFRSLIPFWQLELYYQLAGASKGAATLNFDGDMSNEDTQTPPAPVTGVDYAHWLAYVVKKVTETDESQLSQGQLVMNFVKNTCDAVQEDLTDFFTNTGFLRPVDGTMDDYVSQQLTITQSMIDDVKSYVLSKGYAKPVSPVINYISANSVSTFKNLLPVSGITGVGAQIISNTNGRFLLIDNAQWTNAVAFETYDIANALISVSIVGTGDTTLANTYVDFPSSAQKVYAIGYNGQKILVYPAGTLAADNSIANKNNISVFPNPLKSGQKLNIAIKNAKGNLKAEIYDMTGQLLTAAKGSVEEINKKVNDSIQNLKTGIYIISIYDGDTSLYQSKIIKE</sequence>
<dbReference type="RefSeq" id="WP_065398133.1">
    <property type="nucleotide sequence ID" value="NZ_MAYG01000001.1"/>
</dbReference>
<dbReference type="STRING" id="651561.BBI00_07210"/>
<dbReference type="SMART" id="SM01276">
    <property type="entry name" value="M60-like"/>
    <property type="match status" value="1"/>
</dbReference>
<dbReference type="Gene3D" id="1.10.390.30">
    <property type="entry name" value="Peptidase M60, enhancin-like domain 3"/>
    <property type="match status" value="1"/>
</dbReference>
<dbReference type="InterPro" id="IPR026444">
    <property type="entry name" value="Secre_tail"/>
</dbReference>
<feature type="signal peptide" evidence="2">
    <location>
        <begin position="1"/>
        <end position="27"/>
    </location>
</feature>
<dbReference type="InterPro" id="IPR031161">
    <property type="entry name" value="Peptidase_M60_dom"/>
</dbReference>
<dbReference type="EMBL" id="MAYG01000001">
    <property type="protein sequence ID" value="OCA74142.1"/>
    <property type="molecule type" value="Genomic_DNA"/>
</dbReference>
<dbReference type="Pfam" id="PF00754">
    <property type="entry name" value="F5_F8_type_C"/>
    <property type="match status" value="2"/>
</dbReference>
<protein>
    <recommendedName>
        <fullName evidence="3">Peptidase M60 domain-containing protein</fullName>
    </recommendedName>
</protein>
<name>A0A1B8ZRC6_9FLAO</name>
<dbReference type="Proteomes" id="UP000093432">
    <property type="component" value="Unassembled WGS sequence"/>
</dbReference>
<dbReference type="NCBIfam" id="TIGR04183">
    <property type="entry name" value="Por_Secre_tail"/>
    <property type="match status" value="1"/>
</dbReference>
<dbReference type="SUPFAM" id="SSF49785">
    <property type="entry name" value="Galactose-binding domain-like"/>
    <property type="match status" value="2"/>
</dbReference>
<dbReference type="Pfam" id="PF18962">
    <property type="entry name" value="Por_Secre_tail"/>
    <property type="match status" value="1"/>
</dbReference>
<evidence type="ECO:0000259" key="3">
    <source>
        <dbReference type="PROSITE" id="PS51723"/>
    </source>
</evidence>
<dbReference type="PROSITE" id="PS51723">
    <property type="entry name" value="PEPTIDASE_M60"/>
    <property type="match status" value="1"/>
</dbReference>